<accession>A0AAD5G0G9</accession>
<evidence type="ECO:0000313" key="2">
    <source>
        <dbReference type="EMBL" id="KAI5965086.1"/>
    </source>
</evidence>
<reference evidence="2 3" key="1">
    <citation type="journal article" date="2022" name="DNA Res.">
        <title>Genome analysis of five recently described species of the CUG-Ser clade uncovers Candida theae as a new hybrid lineage with pathogenic potential in the Candida parapsilosis species complex.</title>
        <authorList>
            <person name="Mixao V."/>
            <person name="Del Olmo V."/>
            <person name="Hegedusova E."/>
            <person name="Saus E."/>
            <person name="Pryszcz L."/>
            <person name="Cillingova A."/>
            <person name="Nosek J."/>
            <person name="Gabaldon T."/>
        </authorList>
    </citation>
    <scope>NUCLEOTIDE SEQUENCE [LARGE SCALE GENOMIC DNA]</scope>
    <source>
        <strain evidence="2 3">CBS 12239</strain>
    </source>
</reference>
<organism evidence="2 3">
    <name type="scientific">Candida theae</name>
    <dbReference type="NCBI Taxonomy" id="1198502"/>
    <lineage>
        <taxon>Eukaryota</taxon>
        <taxon>Fungi</taxon>
        <taxon>Dikarya</taxon>
        <taxon>Ascomycota</taxon>
        <taxon>Saccharomycotina</taxon>
        <taxon>Pichiomycetes</taxon>
        <taxon>Debaryomycetaceae</taxon>
        <taxon>Candida/Lodderomyces clade</taxon>
        <taxon>Candida</taxon>
    </lineage>
</organism>
<feature type="region of interest" description="Disordered" evidence="1">
    <location>
        <begin position="49"/>
        <end position="127"/>
    </location>
</feature>
<name>A0AAD5G0G9_9ASCO</name>
<feature type="region of interest" description="Disordered" evidence="1">
    <location>
        <begin position="191"/>
        <end position="228"/>
    </location>
</feature>
<feature type="compositionally biased region" description="Low complexity" evidence="1">
    <location>
        <begin position="73"/>
        <end position="95"/>
    </location>
</feature>
<keyword evidence="3" id="KW-1185">Reference proteome</keyword>
<dbReference type="EMBL" id="JAIHNG010000046">
    <property type="protein sequence ID" value="KAI5965086.1"/>
    <property type="molecule type" value="Genomic_DNA"/>
</dbReference>
<proteinExistence type="predicted"/>
<evidence type="ECO:0000256" key="1">
    <source>
        <dbReference type="SAM" id="MobiDB-lite"/>
    </source>
</evidence>
<feature type="compositionally biased region" description="Basic and acidic residues" evidence="1">
    <location>
        <begin position="200"/>
        <end position="212"/>
    </location>
</feature>
<dbReference type="RefSeq" id="XP_051610653.1">
    <property type="nucleotide sequence ID" value="XM_051755393.1"/>
</dbReference>
<dbReference type="GeneID" id="76148938"/>
<sequence>MLQQNQISNLLKSALQSPTSSTTPNFHPISISLLSNHGNPLISLTTKQFPKQQEQVQAKQVVSDRQWQPQPPSQLHSSHSSNAGTPTTTTSAAAALGGGGAPGDEHGQGHSTKKGAPASLSTDSQSGGVSTIALDQLKIYSLVAYNSCFQSPAATTDAGGLSSDVNNWSIVDFGNVRCIISKIDLSNQFESNNHNGGSQHRNDNGQDIKRGDNQISATDYNDADNDDDEVESYQEHSFRGYFVVLFYQAKQSSVKQSTDSSSEVEAEADAVAKIKIDAVTNALREGLTGYREPQLTY</sequence>
<comment type="caution">
    <text evidence="2">The sequence shown here is derived from an EMBL/GenBank/DDBJ whole genome shotgun (WGS) entry which is preliminary data.</text>
</comment>
<gene>
    <name evidence="2" type="ORF">KGF57_000879</name>
</gene>
<feature type="compositionally biased region" description="Low complexity" evidence="1">
    <location>
        <begin position="49"/>
        <end position="61"/>
    </location>
</feature>
<dbReference type="AlphaFoldDB" id="A0AAD5G0G9"/>
<evidence type="ECO:0000313" key="3">
    <source>
        <dbReference type="Proteomes" id="UP001204833"/>
    </source>
</evidence>
<protein>
    <submittedName>
        <fullName evidence="2">Uncharacterized protein</fullName>
    </submittedName>
</protein>
<dbReference type="Proteomes" id="UP001204833">
    <property type="component" value="Unassembled WGS sequence"/>
</dbReference>